<protein>
    <submittedName>
        <fullName evidence="1">Uncharacterized protein</fullName>
    </submittedName>
</protein>
<sequence length="60" mass="6928">LKPTEPLSLLHVTPPFEILATLQVIPDLARCDILQSYEKFILNEHLFQALMKLPIAMRKE</sequence>
<gene>
    <name evidence="1" type="ORF">BAE44_0004576</name>
</gene>
<dbReference type="EMBL" id="LWDX02015438">
    <property type="protein sequence ID" value="OEL34401.1"/>
    <property type="molecule type" value="Genomic_DNA"/>
</dbReference>
<accession>A0A1E5WAH0</accession>
<name>A0A1E5WAH0_9POAL</name>
<proteinExistence type="predicted"/>
<evidence type="ECO:0000313" key="1">
    <source>
        <dbReference type="EMBL" id="OEL34401.1"/>
    </source>
</evidence>
<keyword evidence="2" id="KW-1185">Reference proteome</keyword>
<comment type="caution">
    <text evidence="1">The sequence shown here is derived from an EMBL/GenBank/DDBJ whole genome shotgun (WGS) entry which is preliminary data.</text>
</comment>
<reference evidence="1 2" key="1">
    <citation type="submission" date="2016-09" db="EMBL/GenBank/DDBJ databases">
        <title>The draft genome of Dichanthelium oligosanthes: A C3 panicoid grass species.</title>
        <authorList>
            <person name="Studer A.J."/>
            <person name="Schnable J.C."/>
            <person name="Brutnell T.P."/>
        </authorList>
    </citation>
    <scope>NUCLEOTIDE SEQUENCE [LARGE SCALE GENOMIC DNA]</scope>
    <source>
        <strain evidence="2">cv. Kellogg 1175</strain>
        <tissue evidence="1">Leaf</tissue>
    </source>
</reference>
<feature type="non-terminal residue" evidence="1">
    <location>
        <position position="1"/>
    </location>
</feature>
<dbReference type="Proteomes" id="UP000095767">
    <property type="component" value="Unassembled WGS sequence"/>
</dbReference>
<dbReference type="OrthoDB" id="675904at2759"/>
<organism evidence="1 2">
    <name type="scientific">Dichanthelium oligosanthes</name>
    <dbReference type="NCBI Taxonomy" id="888268"/>
    <lineage>
        <taxon>Eukaryota</taxon>
        <taxon>Viridiplantae</taxon>
        <taxon>Streptophyta</taxon>
        <taxon>Embryophyta</taxon>
        <taxon>Tracheophyta</taxon>
        <taxon>Spermatophyta</taxon>
        <taxon>Magnoliopsida</taxon>
        <taxon>Liliopsida</taxon>
        <taxon>Poales</taxon>
        <taxon>Poaceae</taxon>
        <taxon>PACMAD clade</taxon>
        <taxon>Panicoideae</taxon>
        <taxon>Panicodae</taxon>
        <taxon>Paniceae</taxon>
        <taxon>Dichantheliinae</taxon>
        <taxon>Dichanthelium</taxon>
    </lineage>
</organism>
<dbReference type="AlphaFoldDB" id="A0A1E5WAH0"/>
<evidence type="ECO:0000313" key="2">
    <source>
        <dbReference type="Proteomes" id="UP000095767"/>
    </source>
</evidence>